<gene>
    <name evidence="3" type="ORF">HYH03_002009</name>
</gene>
<evidence type="ECO:0000256" key="2">
    <source>
        <dbReference type="SAM" id="MobiDB-lite"/>
    </source>
</evidence>
<dbReference type="SUPFAM" id="SSF52540">
    <property type="entry name" value="P-loop containing nucleoside triphosphate hydrolases"/>
    <property type="match status" value="1"/>
</dbReference>
<comment type="caution">
    <text evidence="3">The sequence shown here is derived from an EMBL/GenBank/DDBJ whole genome shotgun (WGS) entry which is preliminary data.</text>
</comment>
<feature type="region of interest" description="Disordered" evidence="2">
    <location>
        <begin position="666"/>
        <end position="700"/>
    </location>
</feature>
<dbReference type="Gene3D" id="3.40.50.300">
    <property type="entry name" value="P-loop containing nucleotide triphosphate hydrolases"/>
    <property type="match status" value="1"/>
</dbReference>
<feature type="compositionally biased region" description="Low complexity" evidence="2">
    <location>
        <begin position="134"/>
        <end position="167"/>
    </location>
</feature>
<dbReference type="EMBL" id="JAEHOE010000004">
    <property type="protein sequence ID" value="KAG2500441.1"/>
    <property type="molecule type" value="Genomic_DNA"/>
</dbReference>
<feature type="region of interest" description="Disordered" evidence="2">
    <location>
        <begin position="575"/>
        <end position="604"/>
    </location>
</feature>
<evidence type="ECO:0000313" key="3">
    <source>
        <dbReference type="EMBL" id="KAG2500441.1"/>
    </source>
</evidence>
<feature type="compositionally biased region" description="Pro residues" evidence="2">
    <location>
        <begin position="168"/>
        <end position="201"/>
    </location>
</feature>
<dbReference type="Proteomes" id="UP000612055">
    <property type="component" value="Unassembled WGS sequence"/>
</dbReference>
<sequence length="700" mass="72914">MAAVAECLLKSASGERDDYRCWGCSKKQVKSQWYTHMYRMKAVLGLDPPREKFRELMAQAVVERLGDVAVPLPDDPLTADQRHPFLARLRAALTTDGRLLCDPRDRKPRKRKHAETPASADCPAPQRPFPGAAPPAAATSASAAAVGADGASSGADSGAGKQPLAPGARPPGLPRLLPRAPPPALQPAAAPQPPPAHPGPPAAVLAPARQGQARLNSTIAIAVLRSQLEEAKMRQADLRAELEDAETQIDQLSHPPVDVQRMIAQLKAELAAVKAKVAARGYPVNGSESLVDAVEPAGRPSRRRYTPPEELLHAAREDYRKCGFSLRPNRYHVAVVGPSGTGKSALVRGLAKLVCQRSGLPAAPRLPDVPGPGGVRRLTACGVPSSPLTLWDCPSPLSPNVAVYVRQQHLGAFQMQVLVVDRVIEGVHGGLLYALRKEFPTQRMAVVFAKGDSLVADMCRAEPGLTQAQAVSRLRQLALKAARQVTPGSSPLRPDDVFVLSAHSMLAVGEGVPGVQLQLEEERFVAAVLDAMIDDGEEAAESGPGRHGDESLTGLDALAAAAADLLAFGASVGQTDESNADAAGTPQDSDVEARDDPSMAANAGDGCGVRLGGLAWARPVLAELVGPALGPDGGPLGGAWFRAAVGEGPGLLLQVAPEGLRCYGPLERRNGGGGPASNGAQATQAACGSGSGDPPLLRLS</sequence>
<proteinExistence type="predicted"/>
<evidence type="ECO:0000256" key="1">
    <source>
        <dbReference type="SAM" id="Coils"/>
    </source>
</evidence>
<protein>
    <submittedName>
        <fullName evidence="3">Uncharacterized protein</fullName>
    </submittedName>
</protein>
<feature type="region of interest" description="Disordered" evidence="2">
    <location>
        <begin position="99"/>
        <end position="204"/>
    </location>
</feature>
<accession>A0A836C4R3</accession>
<keyword evidence="1" id="KW-0175">Coiled coil</keyword>
<keyword evidence="4" id="KW-1185">Reference proteome</keyword>
<evidence type="ECO:0000313" key="4">
    <source>
        <dbReference type="Proteomes" id="UP000612055"/>
    </source>
</evidence>
<dbReference type="InterPro" id="IPR027417">
    <property type="entry name" value="P-loop_NTPase"/>
</dbReference>
<feature type="coiled-coil region" evidence="1">
    <location>
        <begin position="221"/>
        <end position="248"/>
    </location>
</feature>
<dbReference type="AlphaFoldDB" id="A0A836C4R3"/>
<name>A0A836C4R3_9CHLO</name>
<reference evidence="3" key="1">
    <citation type="journal article" date="2020" name="bioRxiv">
        <title>Comparative genomics of Chlamydomonas.</title>
        <authorList>
            <person name="Craig R.J."/>
            <person name="Hasan A.R."/>
            <person name="Ness R.W."/>
            <person name="Keightley P.D."/>
        </authorList>
    </citation>
    <scope>NUCLEOTIDE SEQUENCE</scope>
    <source>
        <strain evidence="3">CCAP 11/70</strain>
    </source>
</reference>
<organism evidence="3 4">
    <name type="scientific">Edaphochlamys debaryana</name>
    <dbReference type="NCBI Taxonomy" id="47281"/>
    <lineage>
        <taxon>Eukaryota</taxon>
        <taxon>Viridiplantae</taxon>
        <taxon>Chlorophyta</taxon>
        <taxon>core chlorophytes</taxon>
        <taxon>Chlorophyceae</taxon>
        <taxon>CS clade</taxon>
        <taxon>Chlamydomonadales</taxon>
        <taxon>Chlamydomonadales incertae sedis</taxon>
        <taxon>Edaphochlamys</taxon>
    </lineage>
</organism>